<sequence>MTITPVAADLEVISVGAERILLRRVHGHLEYQACEELQRRIWGEEDIARVPLLDMVTAQENGGYVLGAFTADGDLAGFVFSFPGVTSDGEVKQCSVLAAVAPEFQNLGLGYQLKQYQARLAARHGFRLITWTFDPLSGRNVVFNLNKLGAVGVDYVVNAYGVGLGLNAGLETDRLLVAWHVPPVPRQRDQGGGTPVNDIRFNRHDLPVPAWSTPDCDDHTVLLKVPWDVYAISARDRELAISWRHTGRDLLGGYLGRGYRAVGLRVHERGAPPTYVLHRGRS</sequence>
<organism evidence="1 2">
    <name type="scientific">Lentzea tibetensis</name>
    <dbReference type="NCBI Taxonomy" id="2591470"/>
    <lineage>
        <taxon>Bacteria</taxon>
        <taxon>Bacillati</taxon>
        <taxon>Actinomycetota</taxon>
        <taxon>Actinomycetes</taxon>
        <taxon>Pseudonocardiales</taxon>
        <taxon>Pseudonocardiaceae</taxon>
        <taxon>Lentzea</taxon>
    </lineage>
</organism>
<dbReference type="Gene3D" id="3.40.630.30">
    <property type="match status" value="1"/>
</dbReference>
<protein>
    <recommendedName>
        <fullName evidence="3">GNAT family N-acetyltransferase</fullName>
    </recommendedName>
</protein>
<dbReference type="PANTHER" id="PTHR41700:SF1">
    <property type="entry name" value="N-ACETYLTRANSFERASE DOMAIN-CONTAINING PROTEIN"/>
    <property type="match status" value="1"/>
</dbReference>
<proteinExistence type="predicted"/>
<name>A0A563F1K3_9PSEU</name>
<dbReference type="AlphaFoldDB" id="A0A563F1K3"/>
<gene>
    <name evidence="1" type="ORF">FKR81_03315</name>
</gene>
<comment type="caution">
    <text evidence="1">The sequence shown here is derived from an EMBL/GenBank/DDBJ whole genome shotgun (WGS) entry which is preliminary data.</text>
</comment>
<dbReference type="EMBL" id="VOBR01000002">
    <property type="protein sequence ID" value="TWP53799.1"/>
    <property type="molecule type" value="Genomic_DNA"/>
</dbReference>
<dbReference type="RefSeq" id="WP_146349395.1">
    <property type="nucleotide sequence ID" value="NZ_VOBR01000002.1"/>
</dbReference>
<dbReference type="InterPro" id="IPR038764">
    <property type="entry name" value="GNAT_N_AcTrfase_prd"/>
</dbReference>
<dbReference type="OrthoDB" id="9797990at2"/>
<dbReference type="Proteomes" id="UP000316639">
    <property type="component" value="Unassembled WGS sequence"/>
</dbReference>
<dbReference type="InterPro" id="IPR016181">
    <property type="entry name" value="Acyl_CoA_acyltransferase"/>
</dbReference>
<keyword evidence="2" id="KW-1185">Reference proteome</keyword>
<evidence type="ECO:0000313" key="1">
    <source>
        <dbReference type="EMBL" id="TWP53799.1"/>
    </source>
</evidence>
<evidence type="ECO:0008006" key="3">
    <source>
        <dbReference type="Google" id="ProtNLM"/>
    </source>
</evidence>
<dbReference type="PANTHER" id="PTHR41700">
    <property type="entry name" value="GCN5-RELATED N-ACETYLTRANSFERASE"/>
    <property type="match status" value="1"/>
</dbReference>
<dbReference type="SUPFAM" id="SSF55729">
    <property type="entry name" value="Acyl-CoA N-acyltransferases (Nat)"/>
    <property type="match status" value="1"/>
</dbReference>
<evidence type="ECO:0000313" key="2">
    <source>
        <dbReference type="Proteomes" id="UP000316639"/>
    </source>
</evidence>
<reference evidence="1 2" key="1">
    <citation type="submission" date="2019-07" db="EMBL/GenBank/DDBJ databases">
        <title>Lentzea xizangensis sp. nov., isolated from Qinghai-Tibetan Plateau Soils.</title>
        <authorList>
            <person name="Huang J."/>
        </authorList>
    </citation>
    <scope>NUCLEOTIDE SEQUENCE [LARGE SCALE GENOMIC DNA]</scope>
    <source>
        <strain evidence="1 2">FXJ1.1311</strain>
    </source>
</reference>
<accession>A0A563F1K3</accession>